<organism evidence="1 2">
    <name type="scientific">Nonomuraea turkmeniaca</name>
    <dbReference type="NCBI Taxonomy" id="103838"/>
    <lineage>
        <taxon>Bacteria</taxon>
        <taxon>Bacillati</taxon>
        <taxon>Actinomycetota</taxon>
        <taxon>Actinomycetes</taxon>
        <taxon>Streptosporangiales</taxon>
        <taxon>Streptosporangiaceae</taxon>
        <taxon>Nonomuraea</taxon>
    </lineage>
</organism>
<reference evidence="1 2" key="1">
    <citation type="submission" date="2019-05" db="EMBL/GenBank/DDBJ databases">
        <title>Draft genome sequence of Nonomuraea turkmeniaca DSM 43926.</title>
        <authorList>
            <person name="Saricaoglu S."/>
            <person name="Isik K."/>
        </authorList>
    </citation>
    <scope>NUCLEOTIDE SEQUENCE [LARGE SCALE GENOMIC DNA]</scope>
    <source>
        <strain evidence="1 2">DSM 43926</strain>
    </source>
</reference>
<accession>A0A5S4FRE2</accession>
<name>A0A5S4FRE2_9ACTN</name>
<gene>
    <name evidence="1" type="ORF">ETD86_08920</name>
</gene>
<dbReference type="EMBL" id="VCKY01000021">
    <property type="protein sequence ID" value="TMR23218.1"/>
    <property type="molecule type" value="Genomic_DNA"/>
</dbReference>
<keyword evidence="2" id="KW-1185">Reference proteome</keyword>
<sequence length="59" mass="6451">MNRRPAAQEASWTVQSRTAYNARPPRMMARVTTSAATTHLACITTSSRPHGTRGRRAPG</sequence>
<dbReference type="AlphaFoldDB" id="A0A5S4FRE2"/>
<evidence type="ECO:0000313" key="2">
    <source>
        <dbReference type="Proteomes" id="UP000309128"/>
    </source>
</evidence>
<protein>
    <submittedName>
        <fullName evidence="1">Uncharacterized protein</fullName>
    </submittedName>
</protein>
<comment type="caution">
    <text evidence="1">The sequence shown here is derived from an EMBL/GenBank/DDBJ whole genome shotgun (WGS) entry which is preliminary data.</text>
</comment>
<dbReference type="Proteomes" id="UP000309128">
    <property type="component" value="Unassembled WGS sequence"/>
</dbReference>
<evidence type="ECO:0000313" key="1">
    <source>
        <dbReference type="EMBL" id="TMR23218.1"/>
    </source>
</evidence>
<proteinExistence type="predicted"/>